<dbReference type="InterPro" id="IPR000299">
    <property type="entry name" value="FERM_domain"/>
</dbReference>
<dbReference type="Pfam" id="PF09379">
    <property type="entry name" value="FERM_N"/>
    <property type="match status" value="1"/>
</dbReference>
<dbReference type="Gene3D" id="3.30.40.10">
    <property type="entry name" value="Zinc/RING finger domain, C3HC4 (zinc finger)"/>
    <property type="match status" value="1"/>
</dbReference>
<dbReference type="SUPFAM" id="SSF57850">
    <property type="entry name" value="RING/U-box"/>
    <property type="match status" value="1"/>
</dbReference>
<dbReference type="SUPFAM" id="SSF54236">
    <property type="entry name" value="Ubiquitin-like"/>
    <property type="match status" value="1"/>
</dbReference>
<evidence type="ECO:0000256" key="4">
    <source>
        <dbReference type="PROSITE-ProRule" id="PRU00175"/>
    </source>
</evidence>
<dbReference type="CDD" id="cd14473">
    <property type="entry name" value="FERM_B-lobe"/>
    <property type="match status" value="1"/>
</dbReference>
<dbReference type="PROSITE" id="PS50057">
    <property type="entry name" value="FERM_3"/>
    <property type="match status" value="1"/>
</dbReference>
<proteinExistence type="predicted"/>
<dbReference type="Pfam" id="PF00373">
    <property type="entry name" value="FERM_M"/>
    <property type="match status" value="1"/>
</dbReference>
<keyword evidence="5" id="KW-0175">Coiled coil</keyword>
<feature type="domain" description="RING-type" evidence="7">
    <location>
        <begin position="382"/>
        <end position="417"/>
    </location>
</feature>
<evidence type="ECO:0000313" key="9">
    <source>
        <dbReference type="Proteomes" id="UP000242188"/>
    </source>
</evidence>
<dbReference type="PANTHER" id="PTHR23280:SF13">
    <property type="entry name" value="E3 UBIQUITIN-PROTEIN LIGASE MYLIP"/>
    <property type="match status" value="1"/>
</dbReference>
<dbReference type="STRING" id="6573.A0A210QXQ3"/>
<dbReference type="SMART" id="SM00184">
    <property type="entry name" value="RING"/>
    <property type="match status" value="1"/>
</dbReference>
<keyword evidence="3" id="KW-0862">Zinc</keyword>
<feature type="domain" description="FERM" evidence="6">
    <location>
        <begin position="1"/>
        <end position="284"/>
    </location>
</feature>
<evidence type="ECO:0000259" key="7">
    <source>
        <dbReference type="PROSITE" id="PS50089"/>
    </source>
</evidence>
<dbReference type="InterPro" id="IPR018980">
    <property type="entry name" value="FERM_PH-like_C"/>
</dbReference>
<dbReference type="InterPro" id="IPR011993">
    <property type="entry name" value="PH-like_dom_sf"/>
</dbReference>
<evidence type="ECO:0000313" key="8">
    <source>
        <dbReference type="EMBL" id="OWF53504.1"/>
    </source>
</evidence>
<name>A0A210QXQ3_MIZYE</name>
<dbReference type="SUPFAM" id="SSF50729">
    <property type="entry name" value="PH domain-like"/>
    <property type="match status" value="1"/>
</dbReference>
<accession>A0A210QXQ3</accession>
<dbReference type="GO" id="GO:0004842">
    <property type="term" value="F:ubiquitin-protein transferase activity"/>
    <property type="evidence" value="ECO:0007669"/>
    <property type="project" value="TreeGrafter"/>
</dbReference>
<dbReference type="InterPro" id="IPR019749">
    <property type="entry name" value="Band_41_domain"/>
</dbReference>
<dbReference type="FunFam" id="1.10.1170.10:FF:000002">
    <property type="entry name" value="Baculoviral IAP repeat containing 7"/>
    <property type="match status" value="1"/>
</dbReference>
<dbReference type="SMART" id="SM01196">
    <property type="entry name" value="FERM_C"/>
    <property type="match status" value="1"/>
</dbReference>
<dbReference type="InterPro" id="IPR014352">
    <property type="entry name" value="FERM/acyl-CoA-bd_prot_sf"/>
</dbReference>
<dbReference type="Pfam" id="PF09380">
    <property type="entry name" value="FERM_C"/>
    <property type="match status" value="1"/>
</dbReference>
<gene>
    <name evidence="8" type="ORF">KP79_PYT13617</name>
</gene>
<organism evidence="8 9">
    <name type="scientific">Mizuhopecten yessoensis</name>
    <name type="common">Japanese scallop</name>
    <name type="synonym">Patinopecten yessoensis</name>
    <dbReference type="NCBI Taxonomy" id="6573"/>
    <lineage>
        <taxon>Eukaryota</taxon>
        <taxon>Metazoa</taxon>
        <taxon>Spiralia</taxon>
        <taxon>Lophotrochozoa</taxon>
        <taxon>Mollusca</taxon>
        <taxon>Bivalvia</taxon>
        <taxon>Autobranchia</taxon>
        <taxon>Pteriomorphia</taxon>
        <taxon>Pectinida</taxon>
        <taxon>Pectinoidea</taxon>
        <taxon>Pectinidae</taxon>
        <taxon>Mizuhopecten</taxon>
    </lineage>
</organism>
<evidence type="ECO:0000256" key="3">
    <source>
        <dbReference type="ARBA" id="ARBA00022833"/>
    </source>
</evidence>
<dbReference type="GO" id="GO:0006511">
    <property type="term" value="P:ubiquitin-dependent protein catabolic process"/>
    <property type="evidence" value="ECO:0007669"/>
    <property type="project" value="TreeGrafter"/>
</dbReference>
<evidence type="ECO:0000256" key="2">
    <source>
        <dbReference type="ARBA" id="ARBA00022771"/>
    </source>
</evidence>
<dbReference type="Gene3D" id="2.30.29.30">
    <property type="entry name" value="Pleckstrin-homology domain (PH domain)/Phosphotyrosine-binding domain (PTB)"/>
    <property type="match status" value="1"/>
</dbReference>
<keyword evidence="1" id="KW-0479">Metal-binding</keyword>
<dbReference type="InterPro" id="IPR018979">
    <property type="entry name" value="FERM_N"/>
</dbReference>
<evidence type="ECO:0000256" key="1">
    <source>
        <dbReference type="ARBA" id="ARBA00022723"/>
    </source>
</evidence>
<dbReference type="SMART" id="SM00295">
    <property type="entry name" value="B41"/>
    <property type="match status" value="1"/>
</dbReference>
<protein>
    <submittedName>
        <fullName evidence="8">E3 ubiquitin-protein ligase MYLIP-B</fullName>
    </submittedName>
</protein>
<sequence length="436" mass="49457">MRCQITQPNSIVLEVEVDPKSNGQEVLEKVCQQLGIVEQDYFGLQFQGAKGELLWLNSRNPVCKQVNGPIPYRFQLRVKFYVQPHLLLQEECRHLFYQQVMHELRCGKLQVTDEAQLVRIASLSAQVELGDQVDNPMLLQLYEKILEGLTPDPSSDLVKEVAIGHGDLMRVTKAHAEYRLLQEASIIENYGTEYHEAKNLSGNSVSIGVGPEGIFFYDLNNELFEKLEYSMVMKAIHDRNKVILEAYNDEGETNKYEFKMVSTRAANALYRCITEMHSFFRCDTVHDEVSLQVTHDLKGVLASIFSDNTASGQNYVFDVKQTCKEVYDSTRRKLLKQQQVPMSLAASQEDISQSTDNKENNEEQQVQMLKNKLETIQDSFVCKVCMDNDISTVLCPCGHMVCCNDCASQLAECPLCRTSITTAQPVFLPTAFCVKT</sequence>
<dbReference type="Gene3D" id="3.10.20.90">
    <property type="entry name" value="Phosphatidylinositol 3-kinase Catalytic Subunit, Chain A, domain 1"/>
    <property type="match status" value="1"/>
</dbReference>
<dbReference type="Proteomes" id="UP000242188">
    <property type="component" value="Unassembled WGS sequence"/>
</dbReference>
<comment type="caution">
    <text evidence="8">The sequence shown here is derived from an EMBL/GenBank/DDBJ whole genome shotgun (WGS) entry which is preliminary data.</text>
</comment>
<dbReference type="OrthoDB" id="10037309at2759"/>
<dbReference type="AlphaFoldDB" id="A0A210QXQ3"/>
<dbReference type="InterPro" id="IPR001841">
    <property type="entry name" value="Znf_RING"/>
</dbReference>
<dbReference type="InterPro" id="IPR029071">
    <property type="entry name" value="Ubiquitin-like_domsf"/>
</dbReference>
<evidence type="ECO:0000259" key="6">
    <source>
        <dbReference type="PROSITE" id="PS50057"/>
    </source>
</evidence>
<feature type="coiled-coil region" evidence="5">
    <location>
        <begin position="344"/>
        <end position="379"/>
    </location>
</feature>
<reference evidence="8 9" key="1">
    <citation type="journal article" date="2017" name="Nat. Ecol. Evol.">
        <title>Scallop genome provides insights into evolution of bilaterian karyotype and development.</title>
        <authorList>
            <person name="Wang S."/>
            <person name="Zhang J."/>
            <person name="Jiao W."/>
            <person name="Li J."/>
            <person name="Xun X."/>
            <person name="Sun Y."/>
            <person name="Guo X."/>
            <person name="Huan P."/>
            <person name="Dong B."/>
            <person name="Zhang L."/>
            <person name="Hu X."/>
            <person name="Sun X."/>
            <person name="Wang J."/>
            <person name="Zhao C."/>
            <person name="Wang Y."/>
            <person name="Wang D."/>
            <person name="Huang X."/>
            <person name="Wang R."/>
            <person name="Lv J."/>
            <person name="Li Y."/>
            <person name="Zhang Z."/>
            <person name="Liu B."/>
            <person name="Lu W."/>
            <person name="Hui Y."/>
            <person name="Liang J."/>
            <person name="Zhou Z."/>
            <person name="Hou R."/>
            <person name="Li X."/>
            <person name="Liu Y."/>
            <person name="Li H."/>
            <person name="Ning X."/>
            <person name="Lin Y."/>
            <person name="Zhao L."/>
            <person name="Xing Q."/>
            <person name="Dou J."/>
            <person name="Li Y."/>
            <person name="Mao J."/>
            <person name="Guo H."/>
            <person name="Dou H."/>
            <person name="Li T."/>
            <person name="Mu C."/>
            <person name="Jiang W."/>
            <person name="Fu Q."/>
            <person name="Fu X."/>
            <person name="Miao Y."/>
            <person name="Liu J."/>
            <person name="Yu Q."/>
            <person name="Li R."/>
            <person name="Liao H."/>
            <person name="Li X."/>
            <person name="Kong Y."/>
            <person name="Jiang Z."/>
            <person name="Chourrout D."/>
            <person name="Li R."/>
            <person name="Bao Z."/>
        </authorList>
    </citation>
    <scope>NUCLEOTIDE SEQUENCE [LARGE SCALE GENOMIC DNA]</scope>
    <source>
        <strain evidence="8 9">PY_sf001</strain>
    </source>
</reference>
<dbReference type="PRINTS" id="PR00935">
    <property type="entry name" value="BAND41"/>
</dbReference>
<dbReference type="InterPro" id="IPR019748">
    <property type="entry name" value="FERM_central"/>
</dbReference>
<dbReference type="EMBL" id="NEDP02001335">
    <property type="protein sequence ID" value="OWF53504.1"/>
    <property type="molecule type" value="Genomic_DNA"/>
</dbReference>
<dbReference type="Gene3D" id="1.20.80.10">
    <property type="match status" value="1"/>
</dbReference>
<dbReference type="PANTHER" id="PTHR23280">
    <property type="entry name" value="4.1 G PROTEIN"/>
    <property type="match status" value="1"/>
</dbReference>
<keyword evidence="2 4" id="KW-0863">Zinc-finger</keyword>
<dbReference type="InterPro" id="IPR013083">
    <property type="entry name" value="Znf_RING/FYVE/PHD"/>
</dbReference>
<dbReference type="Pfam" id="PF13920">
    <property type="entry name" value="zf-C3HC4_3"/>
    <property type="match status" value="1"/>
</dbReference>
<keyword evidence="9" id="KW-1185">Reference proteome</keyword>
<dbReference type="InterPro" id="IPR035963">
    <property type="entry name" value="FERM_2"/>
</dbReference>
<evidence type="ECO:0000256" key="5">
    <source>
        <dbReference type="SAM" id="Coils"/>
    </source>
</evidence>
<dbReference type="PROSITE" id="PS50089">
    <property type="entry name" value="ZF_RING_2"/>
    <property type="match status" value="1"/>
</dbReference>
<dbReference type="SUPFAM" id="SSF47031">
    <property type="entry name" value="Second domain of FERM"/>
    <property type="match status" value="1"/>
</dbReference>
<dbReference type="GO" id="GO:0008270">
    <property type="term" value="F:zinc ion binding"/>
    <property type="evidence" value="ECO:0007669"/>
    <property type="project" value="UniProtKB-KW"/>
</dbReference>
<dbReference type="CDD" id="cd17104">
    <property type="entry name" value="FERM_F1_MYLIP"/>
    <property type="match status" value="1"/>
</dbReference>